<accession>A0A392M4Y8</accession>
<dbReference type="AlphaFoldDB" id="A0A392M4Y8"/>
<keyword evidence="2" id="KW-1185">Reference proteome</keyword>
<gene>
    <name evidence="1" type="ORF">A2U01_0003201</name>
</gene>
<reference evidence="1 2" key="1">
    <citation type="journal article" date="2018" name="Front. Plant Sci.">
        <title>Red Clover (Trifolium pratense) and Zigzag Clover (T. medium) - A Picture of Genomic Similarities and Differences.</title>
        <authorList>
            <person name="Dluhosova J."/>
            <person name="Istvanek J."/>
            <person name="Nedelnik J."/>
            <person name="Repkova J."/>
        </authorList>
    </citation>
    <scope>NUCLEOTIDE SEQUENCE [LARGE SCALE GENOMIC DNA]</scope>
    <source>
        <strain evidence="2">cv. 10/8</strain>
        <tissue evidence="1">Leaf</tissue>
    </source>
</reference>
<organism evidence="1 2">
    <name type="scientific">Trifolium medium</name>
    <dbReference type="NCBI Taxonomy" id="97028"/>
    <lineage>
        <taxon>Eukaryota</taxon>
        <taxon>Viridiplantae</taxon>
        <taxon>Streptophyta</taxon>
        <taxon>Embryophyta</taxon>
        <taxon>Tracheophyta</taxon>
        <taxon>Spermatophyta</taxon>
        <taxon>Magnoliopsida</taxon>
        <taxon>eudicotyledons</taxon>
        <taxon>Gunneridae</taxon>
        <taxon>Pentapetalae</taxon>
        <taxon>rosids</taxon>
        <taxon>fabids</taxon>
        <taxon>Fabales</taxon>
        <taxon>Fabaceae</taxon>
        <taxon>Papilionoideae</taxon>
        <taxon>50 kb inversion clade</taxon>
        <taxon>NPAAA clade</taxon>
        <taxon>Hologalegina</taxon>
        <taxon>IRL clade</taxon>
        <taxon>Trifolieae</taxon>
        <taxon>Trifolium</taxon>
    </lineage>
</organism>
<name>A0A392M4Y8_9FABA</name>
<proteinExistence type="predicted"/>
<protein>
    <submittedName>
        <fullName evidence="1">Uncharacterized protein</fullName>
    </submittedName>
</protein>
<sequence length="135" mass="15179">MGCISSKLIIARSMSYHEERNQRSKANSIPLLEDLIISSTASDQYLAALVCTANKLSNELHSKSLSSNTTSKLAIEPESSELIDENLEHSTILEAKKFESDQKNRIWLTKSQIVQKSDYNDDDNDDDSVIKMDLQ</sequence>
<dbReference type="EMBL" id="LXQA010003633">
    <property type="protein sequence ID" value="MCH82396.1"/>
    <property type="molecule type" value="Genomic_DNA"/>
</dbReference>
<evidence type="ECO:0000313" key="1">
    <source>
        <dbReference type="EMBL" id="MCH82396.1"/>
    </source>
</evidence>
<comment type="caution">
    <text evidence="1">The sequence shown here is derived from an EMBL/GenBank/DDBJ whole genome shotgun (WGS) entry which is preliminary data.</text>
</comment>
<feature type="non-terminal residue" evidence="1">
    <location>
        <position position="135"/>
    </location>
</feature>
<evidence type="ECO:0000313" key="2">
    <source>
        <dbReference type="Proteomes" id="UP000265520"/>
    </source>
</evidence>
<dbReference type="Proteomes" id="UP000265520">
    <property type="component" value="Unassembled WGS sequence"/>
</dbReference>